<dbReference type="RefSeq" id="WP_192026732.1">
    <property type="nucleotide sequence ID" value="NZ_JACYTN010000022.1"/>
</dbReference>
<dbReference type="InterPro" id="IPR019302">
    <property type="entry name" value="CAP12/PCTIR_TIR_dom"/>
</dbReference>
<dbReference type="Proteomes" id="UP000634529">
    <property type="component" value="Unassembled WGS sequence"/>
</dbReference>
<feature type="domain" description="CD-NTase-associated protein 12/Pycsar effector protein TIR" evidence="1">
    <location>
        <begin position="2"/>
        <end position="123"/>
    </location>
</feature>
<comment type="caution">
    <text evidence="2">The sequence shown here is derived from an EMBL/GenBank/DDBJ whole genome shotgun (WGS) entry which is preliminary data.</text>
</comment>
<proteinExistence type="predicted"/>
<protein>
    <submittedName>
        <fullName evidence="2">Nucleotide-binding protein</fullName>
    </submittedName>
</protein>
<evidence type="ECO:0000259" key="1">
    <source>
        <dbReference type="Pfam" id="PF10137"/>
    </source>
</evidence>
<keyword evidence="3" id="KW-1185">Reference proteome</keyword>
<gene>
    <name evidence="2" type="ORF">IFO66_19295</name>
</gene>
<evidence type="ECO:0000313" key="2">
    <source>
        <dbReference type="EMBL" id="MBD8500438.1"/>
    </source>
</evidence>
<name>A0ABR9B374_9BACL</name>
<organism evidence="2 3">
    <name type="scientific">Paenibacillus arenosi</name>
    <dbReference type="NCBI Taxonomy" id="2774142"/>
    <lineage>
        <taxon>Bacteria</taxon>
        <taxon>Bacillati</taxon>
        <taxon>Bacillota</taxon>
        <taxon>Bacilli</taxon>
        <taxon>Bacillales</taxon>
        <taxon>Paenibacillaceae</taxon>
        <taxon>Paenibacillus</taxon>
    </lineage>
</organism>
<sequence>MKIFIGSSNSQQSLADLRQIAMIIEEESHEPIPWNKLGLFPLGNYALDILRNISLNVDAAILIFNEDDKLWYRNDYSLQPRDNVVLEFGLFFSQLGRDRTIICRRGQEKIPSDLNGIMYCNLNKEFKAQAVLIEWLQSLHSKNS</sequence>
<dbReference type="Pfam" id="PF10137">
    <property type="entry name" value="CAP12-PCTIR_TIR"/>
    <property type="match status" value="1"/>
</dbReference>
<accession>A0ABR9B374</accession>
<reference evidence="2 3" key="1">
    <citation type="submission" date="2020-09" db="EMBL/GenBank/DDBJ databases">
        <title>Paenibacillus sp. CAU 1523 isolated from sand of Haeundae Beach.</title>
        <authorList>
            <person name="Kim W."/>
        </authorList>
    </citation>
    <scope>NUCLEOTIDE SEQUENCE [LARGE SCALE GENOMIC DNA]</scope>
    <source>
        <strain evidence="2 3">CAU 1523</strain>
    </source>
</reference>
<evidence type="ECO:0000313" key="3">
    <source>
        <dbReference type="Proteomes" id="UP000634529"/>
    </source>
</evidence>
<dbReference type="EMBL" id="JACYTN010000022">
    <property type="protein sequence ID" value="MBD8500438.1"/>
    <property type="molecule type" value="Genomic_DNA"/>
</dbReference>